<evidence type="ECO:0000313" key="1">
    <source>
        <dbReference type="Proteomes" id="UP000887574"/>
    </source>
</evidence>
<organism evidence="1 2">
    <name type="scientific">Ditylenchus dipsaci</name>
    <dbReference type="NCBI Taxonomy" id="166011"/>
    <lineage>
        <taxon>Eukaryota</taxon>
        <taxon>Metazoa</taxon>
        <taxon>Ecdysozoa</taxon>
        <taxon>Nematoda</taxon>
        <taxon>Chromadorea</taxon>
        <taxon>Rhabditida</taxon>
        <taxon>Tylenchina</taxon>
        <taxon>Tylenchomorpha</taxon>
        <taxon>Sphaerularioidea</taxon>
        <taxon>Anguinidae</taxon>
        <taxon>Anguininae</taxon>
        <taxon>Ditylenchus</taxon>
    </lineage>
</organism>
<dbReference type="Proteomes" id="UP000887574">
    <property type="component" value="Unplaced"/>
</dbReference>
<reference evidence="2" key="1">
    <citation type="submission" date="2022-11" db="UniProtKB">
        <authorList>
            <consortium name="WormBaseParasite"/>
        </authorList>
    </citation>
    <scope>IDENTIFICATION</scope>
</reference>
<accession>A0A915CUG7</accession>
<proteinExistence type="predicted"/>
<dbReference type="WBParaSite" id="jg1274">
    <property type="protein sequence ID" value="jg1274"/>
    <property type="gene ID" value="jg1274"/>
</dbReference>
<dbReference type="AlphaFoldDB" id="A0A915CUG7"/>
<name>A0A915CUG7_9BILA</name>
<keyword evidence="1" id="KW-1185">Reference proteome</keyword>
<sequence length="81" mass="9009">MLSNHVCDSPYQYSMLTPCSNNNVKNESRNAIEPADPCAENPKKEENVVFNDDLHEDNPLYNNFVGSTSFTASNGSEFSFA</sequence>
<protein>
    <submittedName>
        <fullName evidence="2">Uncharacterized protein</fullName>
    </submittedName>
</protein>
<evidence type="ECO:0000313" key="2">
    <source>
        <dbReference type="WBParaSite" id="jg1274"/>
    </source>
</evidence>